<dbReference type="EMBL" id="SDMP01000012">
    <property type="protein sequence ID" value="RYR24597.1"/>
    <property type="molecule type" value="Genomic_DNA"/>
</dbReference>
<evidence type="ECO:0000313" key="2">
    <source>
        <dbReference type="EMBL" id="RYR24596.1"/>
    </source>
</evidence>
<keyword evidence="1" id="KW-0812">Transmembrane</keyword>
<dbReference type="EMBL" id="SDMP01000012">
    <property type="protein sequence ID" value="RYR24596.1"/>
    <property type="molecule type" value="Genomic_DNA"/>
</dbReference>
<dbReference type="AlphaFoldDB" id="A0A445ADU7"/>
<sequence>MKAAMAATSLTAEFLFFFFKLSNGGHFFLFTAASAMYSLSVLASLSTGAATFQLVAVCSPALFSPTLSRYLSTSFPTTAAVLSTTRFRRLLQTLLPVPQRTPPPFRNLDWTKM</sequence>
<protein>
    <submittedName>
        <fullName evidence="2">Uncharacterized protein</fullName>
    </submittedName>
</protein>
<proteinExistence type="predicted"/>
<dbReference type="Proteomes" id="UP000289738">
    <property type="component" value="Chromosome B02"/>
</dbReference>
<name>A0A445ADU7_ARAHY</name>
<comment type="caution">
    <text evidence="2">The sequence shown here is derived from an EMBL/GenBank/DDBJ whole genome shotgun (WGS) entry which is preliminary data.</text>
</comment>
<evidence type="ECO:0000256" key="1">
    <source>
        <dbReference type="SAM" id="Phobius"/>
    </source>
</evidence>
<organism evidence="2 3">
    <name type="scientific">Arachis hypogaea</name>
    <name type="common">Peanut</name>
    <dbReference type="NCBI Taxonomy" id="3818"/>
    <lineage>
        <taxon>Eukaryota</taxon>
        <taxon>Viridiplantae</taxon>
        <taxon>Streptophyta</taxon>
        <taxon>Embryophyta</taxon>
        <taxon>Tracheophyta</taxon>
        <taxon>Spermatophyta</taxon>
        <taxon>Magnoliopsida</taxon>
        <taxon>eudicotyledons</taxon>
        <taxon>Gunneridae</taxon>
        <taxon>Pentapetalae</taxon>
        <taxon>rosids</taxon>
        <taxon>fabids</taxon>
        <taxon>Fabales</taxon>
        <taxon>Fabaceae</taxon>
        <taxon>Papilionoideae</taxon>
        <taxon>50 kb inversion clade</taxon>
        <taxon>dalbergioids sensu lato</taxon>
        <taxon>Dalbergieae</taxon>
        <taxon>Pterocarpus clade</taxon>
        <taxon>Arachis</taxon>
    </lineage>
</organism>
<keyword evidence="3" id="KW-1185">Reference proteome</keyword>
<keyword evidence="1" id="KW-1133">Transmembrane helix</keyword>
<keyword evidence="1" id="KW-0472">Membrane</keyword>
<gene>
    <name evidence="2" type="ORF">Ahy_B02g058111</name>
</gene>
<feature type="transmembrane region" description="Helical" evidence="1">
    <location>
        <begin position="40"/>
        <end position="63"/>
    </location>
</feature>
<accession>A0A445ADU7</accession>
<evidence type="ECO:0000313" key="3">
    <source>
        <dbReference type="Proteomes" id="UP000289738"/>
    </source>
</evidence>
<reference evidence="2 3" key="1">
    <citation type="submission" date="2019-01" db="EMBL/GenBank/DDBJ databases">
        <title>Sequencing of cultivated peanut Arachis hypogaea provides insights into genome evolution and oil improvement.</title>
        <authorList>
            <person name="Chen X."/>
        </authorList>
    </citation>
    <scope>NUCLEOTIDE SEQUENCE [LARGE SCALE GENOMIC DNA]</scope>
    <source>
        <strain evidence="3">cv. Fuhuasheng</strain>
        <strain evidence="2">GDAAS-fuhuasheng2018</strain>
        <tissue evidence="2">Leaves</tissue>
    </source>
</reference>